<dbReference type="EMBL" id="JAHCVK010000001">
    <property type="protein sequence ID" value="MBT0652399.1"/>
    <property type="molecule type" value="Genomic_DNA"/>
</dbReference>
<dbReference type="SUPFAM" id="SSF54913">
    <property type="entry name" value="GlnB-like"/>
    <property type="match status" value="1"/>
</dbReference>
<gene>
    <name evidence="16" type="primary">hisG</name>
    <name evidence="19" type="ORF">KI810_04975</name>
</gene>
<comment type="pathway">
    <text evidence="3 16">Amino-acid biosynthesis; L-histidine biosynthesis; L-histidine from 5-phospho-alpha-D-ribose 1-diphosphate: step 1/9.</text>
</comment>
<dbReference type="SUPFAM" id="SSF53850">
    <property type="entry name" value="Periplasmic binding protein-like II"/>
    <property type="match status" value="1"/>
</dbReference>
<dbReference type="PANTHER" id="PTHR21403">
    <property type="entry name" value="ATP PHOSPHORIBOSYLTRANSFERASE ATP-PRTASE"/>
    <property type="match status" value="1"/>
</dbReference>
<evidence type="ECO:0000256" key="9">
    <source>
        <dbReference type="ARBA" id="ARBA00022679"/>
    </source>
</evidence>
<evidence type="ECO:0000256" key="8">
    <source>
        <dbReference type="ARBA" id="ARBA00022676"/>
    </source>
</evidence>
<evidence type="ECO:0000256" key="6">
    <source>
        <dbReference type="ARBA" id="ARBA00022490"/>
    </source>
</evidence>
<dbReference type="Gene3D" id="3.40.190.10">
    <property type="entry name" value="Periplasmic binding protein-like II"/>
    <property type="match status" value="2"/>
</dbReference>
<keyword evidence="14 16" id="KW-0368">Histidine biosynthesis</keyword>
<comment type="catalytic activity">
    <reaction evidence="1 16">
        <text>1-(5-phospho-beta-D-ribosyl)-ATP + diphosphate = 5-phospho-alpha-D-ribose 1-diphosphate + ATP</text>
        <dbReference type="Rhea" id="RHEA:18473"/>
        <dbReference type="ChEBI" id="CHEBI:30616"/>
        <dbReference type="ChEBI" id="CHEBI:33019"/>
        <dbReference type="ChEBI" id="CHEBI:58017"/>
        <dbReference type="ChEBI" id="CHEBI:73183"/>
        <dbReference type="EC" id="2.4.2.17"/>
    </reaction>
</comment>
<comment type="function">
    <text evidence="15 16">Catalyzes the condensation of ATP and 5-phosphoribose 1-diphosphate to form N'-(5'-phosphoribosyl)-ATP (PR-ATP). Has a crucial role in the pathway because the rate of histidine biosynthesis seems to be controlled primarily by regulation of HisG enzymatic activity.</text>
</comment>
<evidence type="ECO:0000256" key="3">
    <source>
        <dbReference type="ARBA" id="ARBA00004667"/>
    </source>
</evidence>
<evidence type="ECO:0000259" key="17">
    <source>
        <dbReference type="Pfam" id="PF01634"/>
    </source>
</evidence>
<keyword evidence="12 16" id="KW-0067">ATP-binding</keyword>
<dbReference type="InterPro" id="IPR011322">
    <property type="entry name" value="N-reg_PII-like_a/b"/>
</dbReference>
<evidence type="ECO:0000256" key="4">
    <source>
        <dbReference type="ARBA" id="ARBA00007955"/>
    </source>
</evidence>
<evidence type="ECO:0000256" key="1">
    <source>
        <dbReference type="ARBA" id="ARBA00000915"/>
    </source>
</evidence>
<comment type="activity regulation">
    <text evidence="16">Feedback inhibited by histidine.</text>
</comment>
<dbReference type="CDD" id="cd13593">
    <property type="entry name" value="PBP2_HisGL3"/>
    <property type="match status" value="1"/>
</dbReference>
<dbReference type="InterPro" id="IPR013820">
    <property type="entry name" value="ATP_PRibTrfase_cat"/>
</dbReference>
<evidence type="ECO:0000256" key="13">
    <source>
        <dbReference type="ARBA" id="ARBA00022842"/>
    </source>
</evidence>
<evidence type="ECO:0000256" key="2">
    <source>
        <dbReference type="ARBA" id="ARBA00004496"/>
    </source>
</evidence>
<dbReference type="Pfam" id="PF01634">
    <property type="entry name" value="HisG"/>
    <property type="match status" value="1"/>
</dbReference>
<dbReference type="Pfam" id="PF08029">
    <property type="entry name" value="HisG_C"/>
    <property type="match status" value="1"/>
</dbReference>
<dbReference type="Gene3D" id="3.30.70.120">
    <property type="match status" value="1"/>
</dbReference>
<dbReference type="NCBIfam" id="TIGR00070">
    <property type="entry name" value="hisG"/>
    <property type="match status" value="1"/>
</dbReference>
<dbReference type="RefSeq" id="WP_214174342.1">
    <property type="nucleotide sequence ID" value="NZ_JAHCVK010000001.1"/>
</dbReference>
<comment type="subcellular location">
    <subcellularLocation>
        <location evidence="2 16">Cytoplasm</location>
    </subcellularLocation>
</comment>
<evidence type="ECO:0000256" key="16">
    <source>
        <dbReference type="HAMAP-Rule" id="MF_00079"/>
    </source>
</evidence>
<evidence type="ECO:0000256" key="5">
    <source>
        <dbReference type="ARBA" id="ARBA00011946"/>
    </source>
</evidence>
<accession>A0ABS5SAJ6</accession>
<evidence type="ECO:0000256" key="12">
    <source>
        <dbReference type="ARBA" id="ARBA00022840"/>
    </source>
</evidence>
<keyword evidence="7 16" id="KW-0028">Amino-acid biosynthesis</keyword>
<dbReference type="Proteomes" id="UP000756860">
    <property type="component" value="Unassembled WGS sequence"/>
</dbReference>
<keyword evidence="20" id="KW-1185">Reference proteome</keyword>
<protein>
    <recommendedName>
        <fullName evidence="5 16">ATP phosphoribosyltransferase</fullName>
        <shortName evidence="16">ATP-PRT</shortName>
        <shortName evidence="16">ATP-PRTase</shortName>
        <ecNumber evidence="5 16">2.4.2.17</ecNumber>
    </recommendedName>
</protein>
<dbReference type="HAMAP" id="MF_00079">
    <property type="entry name" value="HisG_Long"/>
    <property type="match status" value="1"/>
</dbReference>
<evidence type="ECO:0000259" key="18">
    <source>
        <dbReference type="Pfam" id="PF08029"/>
    </source>
</evidence>
<feature type="domain" description="ATP phosphoribosyltransferase catalytic" evidence="17">
    <location>
        <begin position="51"/>
        <end position="212"/>
    </location>
</feature>
<organism evidence="19 20">
    <name type="scientific">Geomobilimonas luticola</name>
    <dbReference type="NCBI Taxonomy" id="1114878"/>
    <lineage>
        <taxon>Bacteria</taxon>
        <taxon>Pseudomonadati</taxon>
        <taxon>Thermodesulfobacteriota</taxon>
        <taxon>Desulfuromonadia</taxon>
        <taxon>Geobacterales</taxon>
        <taxon>Geobacteraceae</taxon>
        <taxon>Geomobilimonas</taxon>
    </lineage>
</organism>
<keyword evidence="6 16" id="KW-0963">Cytoplasm</keyword>
<keyword evidence="13 16" id="KW-0460">Magnesium</keyword>
<dbReference type="InterPro" id="IPR020621">
    <property type="entry name" value="ATP-PRT_HisG_long"/>
</dbReference>
<evidence type="ECO:0000256" key="14">
    <source>
        <dbReference type="ARBA" id="ARBA00023102"/>
    </source>
</evidence>
<comment type="similarity">
    <text evidence="4 16">Belongs to the ATP phosphoribosyltransferase family. Long subfamily.</text>
</comment>
<evidence type="ECO:0000256" key="15">
    <source>
        <dbReference type="ARBA" id="ARBA00024861"/>
    </source>
</evidence>
<keyword evidence="11 16" id="KW-0547">Nucleotide-binding</keyword>
<dbReference type="InterPro" id="IPR001348">
    <property type="entry name" value="ATP_PRibTrfase_HisG"/>
</dbReference>
<dbReference type="InterPro" id="IPR013115">
    <property type="entry name" value="HisG_C"/>
</dbReference>
<name>A0ABS5SAJ6_9BACT</name>
<dbReference type="InterPro" id="IPR015867">
    <property type="entry name" value="N-reg_PII/ATP_PRibTrfase_C"/>
</dbReference>
<sequence length="297" mass="32960">MSNILKFGIPKGSLEDATVDLFKQAGWKVGISSRSYFPTIDDDEMNCKLIRPQEMGKYVERGTIDVGIAGRDWVRENDSDVMEVCEMVYSKVSRRPVRWVLVVAQDSKVQKPEDLHGATISTELVGFTKRYFAERNIPVTVEFSWGATEAKVVDGLCDAIVEVTETGSTIRANNLRIVCDLMESVPVLIVNKASWADPWKRAKIQQIATLLKSALAAEGMVGIKMNAPNDRVEAITKVLPSLNNPTVAHLYNSDWVSIESVLPEKEVRRIVPELISLGAEGIVEYPLSKIIQPAITD</sequence>
<reference evidence="19 20" key="1">
    <citation type="submission" date="2021-05" db="EMBL/GenBank/DDBJ databases">
        <title>The draft genome of Geobacter luticola JCM 17780.</title>
        <authorList>
            <person name="Xu Z."/>
            <person name="Masuda Y."/>
            <person name="Itoh H."/>
            <person name="Senoo K."/>
        </authorList>
    </citation>
    <scope>NUCLEOTIDE SEQUENCE [LARGE SCALE GENOMIC DNA]</scope>
    <source>
        <strain evidence="19 20">JCM 17780</strain>
    </source>
</reference>
<comment type="cofactor">
    <cofactor evidence="16">
        <name>Mg(2+)</name>
        <dbReference type="ChEBI" id="CHEBI:18420"/>
    </cofactor>
</comment>
<dbReference type="GO" id="GO:0003879">
    <property type="term" value="F:ATP phosphoribosyltransferase activity"/>
    <property type="evidence" value="ECO:0007669"/>
    <property type="project" value="UniProtKB-EC"/>
</dbReference>
<evidence type="ECO:0000313" key="19">
    <source>
        <dbReference type="EMBL" id="MBT0652399.1"/>
    </source>
</evidence>
<proteinExistence type="inferred from homology"/>
<evidence type="ECO:0000256" key="7">
    <source>
        <dbReference type="ARBA" id="ARBA00022605"/>
    </source>
</evidence>
<evidence type="ECO:0000313" key="20">
    <source>
        <dbReference type="Proteomes" id="UP000756860"/>
    </source>
</evidence>
<keyword evidence="9 16" id="KW-0808">Transferase</keyword>
<evidence type="ECO:0000256" key="10">
    <source>
        <dbReference type="ARBA" id="ARBA00022723"/>
    </source>
</evidence>
<feature type="domain" description="Histidine biosynthesis HisG C-terminal" evidence="18">
    <location>
        <begin position="217"/>
        <end position="289"/>
    </location>
</feature>
<keyword evidence="8 16" id="KW-0328">Glycosyltransferase</keyword>
<dbReference type="NCBIfam" id="TIGR03455">
    <property type="entry name" value="HisG_C-term"/>
    <property type="match status" value="1"/>
</dbReference>
<keyword evidence="10 16" id="KW-0479">Metal-binding</keyword>
<comment type="caution">
    <text evidence="19">The sequence shown here is derived from an EMBL/GenBank/DDBJ whole genome shotgun (WGS) entry which is preliminary data.</text>
</comment>
<dbReference type="PANTHER" id="PTHR21403:SF10">
    <property type="entry name" value="ATP PHOSPHORIBOSYLTRANSFERASE"/>
    <property type="match status" value="1"/>
</dbReference>
<dbReference type="EC" id="2.4.2.17" evidence="5 16"/>
<evidence type="ECO:0000256" key="11">
    <source>
        <dbReference type="ARBA" id="ARBA00022741"/>
    </source>
</evidence>